<dbReference type="AlphaFoldDB" id="A0A2T7PT69"/>
<keyword evidence="4 6" id="KW-0472">Membrane</keyword>
<evidence type="ECO:0000256" key="3">
    <source>
        <dbReference type="ARBA" id="ARBA00022989"/>
    </source>
</evidence>
<evidence type="ECO:0000256" key="6">
    <source>
        <dbReference type="SAM" id="Phobius"/>
    </source>
</evidence>
<evidence type="ECO:0000256" key="4">
    <source>
        <dbReference type="ARBA" id="ARBA00023136"/>
    </source>
</evidence>
<dbReference type="GO" id="GO:0007606">
    <property type="term" value="P:sensory perception of chemical stimulus"/>
    <property type="evidence" value="ECO:0007669"/>
    <property type="project" value="TreeGrafter"/>
</dbReference>
<reference evidence="7 8" key="1">
    <citation type="submission" date="2018-04" db="EMBL/GenBank/DDBJ databases">
        <title>The genome of golden apple snail Pomacea canaliculata provides insight into stress tolerance and invasive adaptation.</title>
        <authorList>
            <person name="Liu C."/>
            <person name="Liu B."/>
            <person name="Ren Y."/>
            <person name="Zhang Y."/>
            <person name="Wang H."/>
            <person name="Li S."/>
            <person name="Jiang F."/>
            <person name="Yin L."/>
            <person name="Zhang G."/>
            <person name="Qian W."/>
            <person name="Fan W."/>
        </authorList>
    </citation>
    <scope>NUCLEOTIDE SEQUENCE [LARGE SCALE GENOMIC DNA]</scope>
    <source>
        <strain evidence="7">SZHN2017</strain>
        <tissue evidence="7">Muscle</tissue>
    </source>
</reference>
<name>A0A2T7PT69_POMCA</name>
<dbReference type="GO" id="GO:0038023">
    <property type="term" value="F:signaling receptor activity"/>
    <property type="evidence" value="ECO:0007669"/>
    <property type="project" value="UniProtKB-ARBA"/>
</dbReference>
<keyword evidence="3 6" id="KW-1133">Transmembrane helix</keyword>
<evidence type="ECO:0000256" key="2">
    <source>
        <dbReference type="ARBA" id="ARBA00022692"/>
    </source>
</evidence>
<comment type="subcellular location">
    <subcellularLocation>
        <location evidence="1">Membrane</location>
        <topology evidence="1">Multi-pass membrane protein</topology>
    </subcellularLocation>
</comment>
<evidence type="ECO:0008006" key="9">
    <source>
        <dbReference type="Google" id="ProtNLM"/>
    </source>
</evidence>
<evidence type="ECO:0000313" key="8">
    <source>
        <dbReference type="Proteomes" id="UP000245119"/>
    </source>
</evidence>
<dbReference type="Proteomes" id="UP000245119">
    <property type="component" value="Linkage Group LG2"/>
</dbReference>
<keyword evidence="5" id="KW-0675">Receptor</keyword>
<keyword evidence="2 6" id="KW-0812">Transmembrane</keyword>
<comment type="caution">
    <text evidence="7">The sequence shown here is derived from an EMBL/GenBank/DDBJ whole genome shotgun (WGS) entry which is preliminary data.</text>
</comment>
<protein>
    <recommendedName>
        <fullName evidence="9">Gustatory receptor</fullName>
    </recommendedName>
</protein>
<dbReference type="OrthoDB" id="5800391at2759"/>
<organism evidence="7 8">
    <name type="scientific">Pomacea canaliculata</name>
    <name type="common">Golden apple snail</name>
    <dbReference type="NCBI Taxonomy" id="400727"/>
    <lineage>
        <taxon>Eukaryota</taxon>
        <taxon>Metazoa</taxon>
        <taxon>Spiralia</taxon>
        <taxon>Lophotrochozoa</taxon>
        <taxon>Mollusca</taxon>
        <taxon>Gastropoda</taxon>
        <taxon>Caenogastropoda</taxon>
        <taxon>Architaenioglossa</taxon>
        <taxon>Ampullarioidea</taxon>
        <taxon>Ampullariidae</taxon>
        <taxon>Pomacea</taxon>
    </lineage>
</organism>
<dbReference type="GO" id="GO:0051606">
    <property type="term" value="P:detection of stimulus"/>
    <property type="evidence" value="ECO:0007669"/>
    <property type="project" value="UniProtKB-ARBA"/>
</dbReference>
<feature type="transmembrane region" description="Helical" evidence="6">
    <location>
        <begin position="178"/>
        <end position="197"/>
    </location>
</feature>
<proteinExistence type="predicted"/>
<evidence type="ECO:0000256" key="5">
    <source>
        <dbReference type="ARBA" id="ARBA00023170"/>
    </source>
</evidence>
<dbReference type="PANTHER" id="PTHR21421:SF29">
    <property type="entry name" value="GUSTATORY RECEPTOR 5A FOR TREHALOSE-RELATED"/>
    <property type="match status" value="1"/>
</dbReference>
<evidence type="ECO:0000313" key="7">
    <source>
        <dbReference type="EMBL" id="PVD36609.1"/>
    </source>
</evidence>
<feature type="transmembrane region" description="Helical" evidence="6">
    <location>
        <begin position="85"/>
        <end position="109"/>
    </location>
</feature>
<gene>
    <name evidence="7" type="ORF">C0Q70_03594</name>
</gene>
<dbReference type="GO" id="GO:0016020">
    <property type="term" value="C:membrane"/>
    <property type="evidence" value="ECO:0007669"/>
    <property type="project" value="UniProtKB-SubCell"/>
</dbReference>
<accession>A0A2T7PT69</accession>
<dbReference type="EMBL" id="PZQS01000002">
    <property type="protein sequence ID" value="PVD36609.1"/>
    <property type="molecule type" value="Genomic_DNA"/>
</dbReference>
<evidence type="ECO:0000256" key="1">
    <source>
        <dbReference type="ARBA" id="ARBA00004141"/>
    </source>
</evidence>
<dbReference type="PANTHER" id="PTHR21421">
    <property type="entry name" value="GUSTATORY RECEPTOR"/>
    <property type="match status" value="1"/>
</dbReference>
<keyword evidence="8" id="KW-1185">Reference proteome</keyword>
<sequence length="199" mass="22687">MAFPFIPSSSSWVLCPLLLTINNTCWILGYELVCILTITLRHLFHQLAVGIADHRLHNERFVSRLGDYSNLYVDLSRVTCLVDRYLRVIMAVAVFINSVIAVFVNYIILKLNLKRQIERQSKRHRENVRAKAPLQTLLRVQSASKNPQHAAELNLFIQTIIHGNVGISVMDLFVITKGTILTIVSVVVSYFFVIIQLNI</sequence>